<evidence type="ECO:0000313" key="3">
    <source>
        <dbReference type="Proteomes" id="UP000015453"/>
    </source>
</evidence>
<dbReference type="Proteomes" id="UP000015453">
    <property type="component" value="Unassembled WGS sequence"/>
</dbReference>
<gene>
    <name evidence="2" type="ORF">M569_17082</name>
</gene>
<comment type="caution">
    <text evidence="2">The sequence shown here is derived from an EMBL/GenBank/DDBJ whole genome shotgun (WGS) entry which is preliminary data.</text>
</comment>
<reference evidence="2 3" key="1">
    <citation type="journal article" date="2013" name="BMC Genomics">
        <title>The miniature genome of a carnivorous plant Genlisea aurea contains a low number of genes and short non-coding sequences.</title>
        <authorList>
            <person name="Leushkin E.V."/>
            <person name="Sutormin R.A."/>
            <person name="Nabieva E.R."/>
            <person name="Penin A.A."/>
            <person name="Kondrashov A.S."/>
            <person name="Logacheva M.D."/>
        </authorList>
    </citation>
    <scope>NUCLEOTIDE SEQUENCE [LARGE SCALE GENOMIC DNA]</scope>
</reference>
<evidence type="ECO:0000256" key="1">
    <source>
        <dbReference type="SAM" id="SignalP"/>
    </source>
</evidence>
<sequence length="77" mass="7644">MEWGLLIGLVLAVVVISLVSTLISRKLTCCDPSDDPPAEGNTGVSVLAGRKWMCGWKDGGGGGGGSGGGETNPAAEA</sequence>
<evidence type="ECO:0000313" key="2">
    <source>
        <dbReference type="EMBL" id="EPS57736.1"/>
    </source>
</evidence>
<feature type="signal peptide" evidence="1">
    <location>
        <begin position="1"/>
        <end position="21"/>
    </location>
</feature>
<name>S8BZU4_9LAMI</name>
<keyword evidence="1" id="KW-0732">Signal</keyword>
<protein>
    <submittedName>
        <fullName evidence="2">Uncharacterized protein</fullName>
    </submittedName>
</protein>
<dbReference type="AlphaFoldDB" id="S8BZU4"/>
<feature type="chain" id="PRO_5004548726" evidence="1">
    <location>
        <begin position="22"/>
        <end position="77"/>
    </location>
</feature>
<accession>S8BZU4</accession>
<proteinExistence type="predicted"/>
<keyword evidence="3" id="KW-1185">Reference proteome</keyword>
<organism evidence="2 3">
    <name type="scientific">Genlisea aurea</name>
    <dbReference type="NCBI Taxonomy" id="192259"/>
    <lineage>
        <taxon>Eukaryota</taxon>
        <taxon>Viridiplantae</taxon>
        <taxon>Streptophyta</taxon>
        <taxon>Embryophyta</taxon>
        <taxon>Tracheophyta</taxon>
        <taxon>Spermatophyta</taxon>
        <taxon>Magnoliopsida</taxon>
        <taxon>eudicotyledons</taxon>
        <taxon>Gunneridae</taxon>
        <taxon>Pentapetalae</taxon>
        <taxon>asterids</taxon>
        <taxon>lamiids</taxon>
        <taxon>Lamiales</taxon>
        <taxon>Lentibulariaceae</taxon>
        <taxon>Genlisea</taxon>
    </lineage>
</organism>
<dbReference type="EMBL" id="AUSU01009901">
    <property type="protein sequence ID" value="EPS57736.1"/>
    <property type="molecule type" value="Genomic_DNA"/>
</dbReference>